<evidence type="ECO:0000313" key="14">
    <source>
        <dbReference type="EMBL" id="RHG30227.1"/>
    </source>
</evidence>
<dbReference type="InterPro" id="IPR017225">
    <property type="entry name" value="Cell_shape_determin_MreD_prd"/>
</dbReference>
<evidence type="ECO:0000313" key="22">
    <source>
        <dbReference type="Proteomes" id="UP000479531"/>
    </source>
</evidence>
<dbReference type="GO" id="GO:0005886">
    <property type="term" value="C:plasma membrane"/>
    <property type="evidence" value="ECO:0007669"/>
    <property type="project" value="UniProtKB-SubCell"/>
</dbReference>
<dbReference type="Proteomes" id="UP000479531">
    <property type="component" value="Unassembled WGS sequence"/>
</dbReference>
<evidence type="ECO:0000256" key="8">
    <source>
        <dbReference type="SAM" id="Phobius"/>
    </source>
</evidence>
<keyword evidence="4 8" id="KW-0812">Transmembrane</keyword>
<evidence type="ECO:0000313" key="12">
    <source>
        <dbReference type="EMBL" id="RHA69577.1"/>
    </source>
</evidence>
<evidence type="ECO:0000313" key="10">
    <source>
        <dbReference type="EMBL" id="MTR84167.1"/>
    </source>
</evidence>
<keyword evidence="5" id="KW-0133">Cell shape</keyword>
<dbReference type="EMBL" id="QSFP01000002">
    <property type="protein sequence ID" value="RHA69577.1"/>
    <property type="molecule type" value="Genomic_DNA"/>
</dbReference>
<dbReference type="Proteomes" id="UP000284051">
    <property type="component" value="Unassembled WGS sequence"/>
</dbReference>
<dbReference type="Proteomes" id="UP000283586">
    <property type="component" value="Unassembled WGS sequence"/>
</dbReference>
<evidence type="ECO:0000313" key="17">
    <source>
        <dbReference type="Proteomes" id="UP000283513"/>
    </source>
</evidence>
<evidence type="ECO:0000313" key="16">
    <source>
        <dbReference type="Proteomes" id="UP000095350"/>
    </source>
</evidence>
<evidence type="ECO:0000313" key="9">
    <source>
        <dbReference type="EMBL" id="CUM76163.1"/>
    </source>
</evidence>
<evidence type="ECO:0000313" key="19">
    <source>
        <dbReference type="Proteomes" id="UP000284051"/>
    </source>
</evidence>
<dbReference type="Gene3D" id="1.10.1760.20">
    <property type="match status" value="1"/>
</dbReference>
<sequence length="172" mass="20077">MRRKITVFIIIGVCYLLQTTFFDTLSFASISPNLLIIVTSSFGFMRGRKEGLFIGFFCGLLLDIFGGGVLGFYSLLYMYIGYINGMFRKLFYPEDIKLPLVLIAGSDLSCNLLIYFIMFLFRNRYDFNYYFLQLMIPELVYTMVITIFLYFIILKINQKLEAIEKRSASKFV</sequence>
<evidence type="ECO:0000256" key="2">
    <source>
        <dbReference type="ARBA" id="ARBA00007776"/>
    </source>
</evidence>
<keyword evidence="6 8" id="KW-1133">Transmembrane helix</keyword>
<evidence type="ECO:0000256" key="3">
    <source>
        <dbReference type="ARBA" id="ARBA00022475"/>
    </source>
</evidence>
<keyword evidence="3" id="KW-1003">Cell membrane</keyword>
<gene>
    <name evidence="10" type="primary">mreD</name>
    <name evidence="14" type="ORF">DW264_01845</name>
    <name evidence="13" type="ORF">DW856_00885</name>
    <name evidence="12" type="ORF">DW927_01815</name>
    <name evidence="15" type="ORF">DWZ31_00790</name>
    <name evidence="9" type="ORF">ERS852572_00351</name>
    <name evidence="11" type="ORF">GCK47_13085</name>
    <name evidence="10" type="ORF">GMD50_03660</name>
</gene>
<dbReference type="NCBIfam" id="TIGR03426">
    <property type="entry name" value="shape_MreD"/>
    <property type="match status" value="1"/>
</dbReference>
<dbReference type="EMBL" id="CYXZ01000002">
    <property type="protein sequence ID" value="CUM76163.1"/>
    <property type="molecule type" value="Genomic_DNA"/>
</dbReference>
<evidence type="ECO:0000313" key="11">
    <source>
        <dbReference type="EMBL" id="MVQ46610.1"/>
    </source>
</evidence>
<evidence type="ECO:0000313" key="20">
    <source>
        <dbReference type="Proteomes" id="UP000284465"/>
    </source>
</evidence>
<evidence type="ECO:0000256" key="6">
    <source>
        <dbReference type="ARBA" id="ARBA00022989"/>
    </source>
</evidence>
<dbReference type="Pfam" id="PF04093">
    <property type="entry name" value="MreD"/>
    <property type="match status" value="1"/>
</dbReference>
<dbReference type="Proteomes" id="UP000284465">
    <property type="component" value="Unassembled WGS sequence"/>
</dbReference>
<evidence type="ECO:0000256" key="5">
    <source>
        <dbReference type="ARBA" id="ARBA00022960"/>
    </source>
</evidence>
<feature type="transmembrane region" description="Helical" evidence="8">
    <location>
        <begin position="127"/>
        <end position="153"/>
    </location>
</feature>
<dbReference type="EMBL" id="WNAJ01000003">
    <property type="protein sequence ID" value="MTR84167.1"/>
    <property type="molecule type" value="Genomic_DNA"/>
</dbReference>
<evidence type="ECO:0000256" key="4">
    <source>
        <dbReference type="ARBA" id="ARBA00022692"/>
    </source>
</evidence>
<reference evidence="9 16" key="1">
    <citation type="submission" date="2015-09" db="EMBL/GenBank/DDBJ databases">
        <authorList>
            <consortium name="Pathogen Informatics"/>
        </authorList>
    </citation>
    <scope>NUCLEOTIDE SEQUENCE [LARGE SCALE GENOMIC DNA]</scope>
    <source>
        <strain evidence="9 16">2789STDY5834960</strain>
    </source>
</reference>
<keyword evidence="7 8" id="KW-0472">Membrane</keyword>
<reference evidence="10 21" key="3">
    <citation type="journal article" date="2019" name="Nat. Med.">
        <title>A library of human gut bacterial isolates paired with longitudinal multiomics data enables mechanistic microbiome research.</title>
        <authorList>
            <person name="Poyet M."/>
            <person name="Groussin M."/>
            <person name="Gibbons S.M."/>
            <person name="Avila-Pacheco J."/>
            <person name="Jiang X."/>
            <person name="Kearney S.M."/>
            <person name="Perrotta A.R."/>
            <person name="Berdy B."/>
            <person name="Zhao S."/>
            <person name="Lieberman T.D."/>
            <person name="Swanson P.K."/>
            <person name="Smith M."/>
            <person name="Roesemann S."/>
            <person name="Alexander J.E."/>
            <person name="Rich S.A."/>
            <person name="Livny J."/>
            <person name="Vlamakis H."/>
            <person name="Clish C."/>
            <person name="Bullock K."/>
            <person name="Deik A."/>
            <person name="Scott J."/>
            <person name="Pierce K.A."/>
            <person name="Xavier R.J."/>
            <person name="Alm E.J."/>
        </authorList>
    </citation>
    <scope>NUCLEOTIDE SEQUENCE [LARGE SCALE GENOMIC DNA]</scope>
    <source>
        <strain evidence="10 21">BIOML-A1</strain>
    </source>
</reference>
<evidence type="ECO:0000256" key="1">
    <source>
        <dbReference type="ARBA" id="ARBA00004651"/>
    </source>
</evidence>
<name>A0A173RE03_9FIRM</name>
<evidence type="ECO:0000313" key="21">
    <source>
        <dbReference type="Proteomes" id="UP000478483"/>
    </source>
</evidence>
<dbReference type="Proteomes" id="UP000478483">
    <property type="component" value="Unassembled WGS sequence"/>
</dbReference>
<dbReference type="RefSeq" id="WP_006858325.1">
    <property type="nucleotide sequence ID" value="NZ_CABIYH010000002.1"/>
</dbReference>
<reference evidence="11 22" key="4">
    <citation type="submission" date="2019-10" db="EMBL/GenBank/DDBJ databases">
        <title>Roseburia spp. ameliorate alcoholic fatty liver via restoration of gut barrier function.</title>
        <authorList>
            <person name="Seo B."/>
            <person name="Ko G."/>
        </authorList>
    </citation>
    <scope>NUCLEOTIDE SEQUENCE [LARGE SCALE GENOMIC DNA]</scope>
    <source>
        <strain evidence="11 22">SNUG30017</strain>
    </source>
</reference>
<dbReference type="GO" id="GO:0008360">
    <property type="term" value="P:regulation of cell shape"/>
    <property type="evidence" value="ECO:0007669"/>
    <property type="project" value="UniProtKB-KW"/>
</dbReference>
<organism evidence="9 16">
    <name type="scientific">Roseburia intestinalis</name>
    <dbReference type="NCBI Taxonomy" id="166486"/>
    <lineage>
        <taxon>Bacteria</taxon>
        <taxon>Bacillati</taxon>
        <taxon>Bacillota</taxon>
        <taxon>Clostridia</taxon>
        <taxon>Lachnospirales</taxon>
        <taxon>Lachnospiraceae</taxon>
        <taxon>Roseburia</taxon>
    </lineage>
</organism>
<dbReference type="EMBL" id="QRQN01000001">
    <property type="protein sequence ID" value="RHN12020.1"/>
    <property type="molecule type" value="Genomic_DNA"/>
</dbReference>
<proteinExistence type="inferred from homology"/>
<protein>
    <submittedName>
        <fullName evidence="9">Rod shape-determining protein MreD</fullName>
    </submittedName>
</protein>
<feature type="transmembrane region" description="Helical" evidence="8">
    <location>
        <begin position="52"/>
        <end position="79"/>
    </location>
</feature>
<dbReference type="PIRSF" id="PIRSF037497">
    <property type="entry name" value="MreD_Clostridium/Treponema_prd"/>
    <property type="match status" value="1"/>
</dbReference>
<dbReference type="GeneID" id="61433202"/>
<dbReference type="AlphaFoldDB" id="A0A173RE03"/>
<feature type="transmembrane region" description="Helical" evidence="8">
    <location>
        <begin position="100"/>
        <end position="121"/>
    </location>
</feature>
<dbReference type="OrthoDB" id="9796616at2"/>
<dbReference type="STRING" id="166486.ERS852572_00351"/>
<evidence type="ECO:0000313" key="18">
    <source>
        <dbReference type="Proteomes" id="UP000283586"/>
    </source>
</evidence>
<evidence type="ECO:0000256" key="7">
    <source>
        <dbReference type="ARBA" id="ARBA00023136"/>
    </source>
</evidence>
<dbReference type="PaxDb" id="166486-ERS852572_00351"/>
<dbReference type="EMBL" id="QSHO01000001">
    <property type="protein sequence ID" value="RHC20802.1"/>
    <property type="molecule type" value="Genomic_DNA"/>
</dbReference>
<dbReference type="Proteomes" id="UP000283513">
    <property type="component" value="Unassembled WGS sequence"/>
</dbReference>
<comment type="subcellular location">
    <subcellularLocation>
        <location evidence="1">Cell membrane</location>
        <topology evidence="1">Multi-pass membrane protein</topology>
    </subcellularLocation>
</comment>
<dbReference type="Proteomes" id="UP000095350">
    <property type="component" value="Unassembled WGS sequence"/>
</dbReference>
<dbReference type="EMBL" id="WGGT01000017">
    <property type="protein sequence ID" value="MVQ46610.1"/>
    <property type="molecule type" value="Genomic_DNA"/>
</dbReference>
<reference evidence="17 18" key="2">
    <citation type="submission" date="2018-08" db="EMBL/GenBank/DDBJ databases">
        <title>A genome reference for cultivated species of the human gut microbiota.</title>
        <authorList>
            <person name="Zou Y."/>
            <person name="Xue W."/>
            <person name="Luo G."/>
        </authorList>
    </citation>
    <scope>NUCLEOTIDE SEQUENCE [LARGE SCALE GENOMIC DNA]</scope>
    <source>
        <strain evidence="15 18">AF31-21AC</strain>
        <strain evidence="14 19">AM22-21LB</strain>
        <strain evidence="13 17">AM37-1AC</strain>
        <strain evidence="12 20">AM43-11</strain>
    </source>
</reference>
<evidence type="ECO:0000313" key="13">
    <source>
        <dbReference type="EMBL" id="RHC20802.1"/>
    </source>
</evidence>
<dbReference type="EMBL" id="QRID01000002">
    <property type="protein sequence ID" value="RHG30227.1"/>
    <property type="molecule type" value="Genomic_DNA"/>
</dbReference>
<evidence type="ECO:0000313" key="15">
    <source>
        <dbReference type="EMBL" id="RHN12020.1"/>
    </source>
</evidence>
<dbReference type="InterPro" id="IPR007227">
    <property type="entry name" value="Cell_shape_determining_MreD"/>
</dbReference>
<accession>A0A173RE03</accession>
<comment type="similarity">
    <text evidence="2">Belongs to the MreD family.</text>
</comment>